<feature type="region of interest" description="Disordered" evidence="6">
    <location>
        <begin position="249"/>
        <end position="292"/>
    </location>
</feature>
<dbReference type="AlphaFoldDB" id="A0A061AM54"/>
<evidence type="ECO:0000256" key="3">
    <source>
        <dbReference type="ARBA" id="ARBA00022679"/>
    </source>
</evidence>
<evidence type="ECO:0000256" key="5">
    <source>
        <dbReference type="PROSITE-ProRule" id="PRU00104"/>
    </source>
</evidence>
<dbReference type="Gene3D" id="3.30.2160.10">
    <property type="entry name" value="Hect, E3 ligase catalytic domain"/>
    <property type="match status" value="1"/>
</dbReference>
<dbReference type="PROSITE" id="PS50237">
    <property type="entry name" value="HECT"/>
    <property type="match status" value="1"/>
</dbReference>
<dbReference type="PANTHER" id="PTHR45700:SF9">
    <property type="entry name" value="HECT-TYPE E3 UBIQUITIN TRANSFERASE"/>
    <property type="match status" value="1"/>
</dbReference>
<feature type="compositionally biased region" description="Low complexity" evidence="6">
    <location>
        <begin position="277"/>
        <end position="292"/>
    </location>
</feature>
<accession>A0A061AM54</accession>
<dbReference type="InterPro" id="IPR000569">
    <property type="entry name" value="HECT_dom"/>
</dbReference>
<dbReference type="Gene3D" id="3.90.1750.10">
    <property type="entry name" value="Hect, E3 ligase catalytic domains"/>
    <property type="match status" value="1"/>
</dbReference>
<dbReference type="GO" id="GO:0061630">
    <property type="term" value="F:ubiquitin protein ligase activity"/>
    <property type="evidence" value="ECO:0007669"/>
    <property type="project" value="UniProtKB-EC"/>
</dbReference>
<evidence type="ECO:0000313" key="8">
    <source>
        <dbReference type="EMBL" id="CDR38621.1"/>
    </source>
</evidence>
<dbReference type="Gene3D" id="3.30.2410.10">
    <property type="entry name" value="Hect, E3 ligase catalytic domain"/>
    <property type="match status" value="1"/>
</dbReference>
<protein>
    <recommendedName>
        <fullName evidence="2">HECT-type E3 ubiquitin transferase</fullName>
        <ecNumber evidence="2">2.3.2.26</ecNumber>
    </recommendedName>
</protein>
<dbReference type="InterPro" id="IPR044611">
    <property type="entry name" value="E3A/B/C-like"/>
</dbReference>
<proteinExistence type="predicted"/>
<keyword evidence="4 5" id="KW-0833">Ubl conjugation pathway</keyword>
<organism evidence="8">
    <name type="scientific">Cyberlindnera fabianii</name>
    <name type="common">Yeast</name>
    <name type="synonym">Hansenula fabianii</name>
    <dbReference type="NCBI Taxonomy" id="36022"/>
    <lineage>
        <taxon>Eukaryota</taxon>
        <taxon>Fungi</taxon>
        <taxon>Dikarya</taxon>
        <taxon>Ascomycota</taxon>
        <taxon>Saccharomycotina</taxon>
        <taxon>Saccharomycetes</taxon>
        <taxon>Phaffomycetales</taxon>
        <taxon>Phaffomycetaceae</taxon>
        <taxon>Cyberlindnera</taxon>
    </lineage>
</organism>
<dbReference type="PANTHER" id="PTHR45700">
    <property type="entry name" value="UBIQUITIN-PROTEIN LIGASE E3C"/>
    <property type="match status" value="1"/>
</dbReference>
<evidence type="ECO:0000256" key="1">
    <source>
        <dbReference type="ARBA" id="ARBA00000885"/>
    </source>
</evidence>
<dbReference type="SMART" id="SM00119">
    <property type="entry name" value="HECTc"/>
    <property type="match status" value="1"/>
</dbReference>
<dbReference type="CDD" id="cd00078">
    <property type="entry name" value="HECTc"/>
    <property type="match status" value="1"/>
</dbReference>
<dbReference type="PhylomeDB" id="A0A061AM54"/>
<gene>
    <name evidence="8" type="ORF">CYFA0S_02e03774g</name>
</gene>
<feature type="active site" description="Glycyl thioester intermediate" evidence="5">
    <location>
        <position position="793"/>
    </location>
</feature>
<dbReference type="OrthoDB" id="8068875at2759"/>
<dbReference type="GO" id="GO:0000209">
    <property type="term" value="P:protein polyubiquitination"/>
    <property type="evidence" value="ECO:0007669"/>
    <property type="project" value="InterPro"/>
</dbReference>
<dbReference type="EC" id="2.3.2.26" evidence="2"/>
<name>A0A061AM54_CYBFA</name>
<evidence type="ECO:0000256" key="6">
    <source>
        <dbReference type="SAM" id="MobiDB-lite"/>
    </source>
</evidence>
<reference evidence="8" key="1">
    <citation type="journal article" date="2014" name="Genome Announc.">
        <title>Genome sequence of the yeast Cyberlindnera fabianii (Hansenula fabianii).</title>
        <authorList>
            <person name="Freel K.C."/>
            <person name="Sarilar V."/>
            <person name="Neuveglise C."/>
            <person name="Devillers H."/>
            <person name="Friedrich A."/>
            <person name="Schacherer J."/>
        </authorList>
    </citation>
    <scope>NUCLEOTIDE SEQUENCE</scope>
    <source>
        <strain evidence="8">YJS4271</strain>
    </source>
</reference>
<evidence type="ECO:0000256" key="4">
    <source>
        <dbReference type="ARBA" id="ARBA00022786"/>
    </source>
</evidence>
<dbReference type="VEuPathDB" id="FungiDB:BON22_0170"/>
<dbReference type="SUPFAM" id="SSF56204">
    <property type="entry name" value="Hect, E3 ligase catalytic domain"/>
    <property type="match status" value="1"/>
</dbReference>
<dbReference type="EMBL" id="LK052887">
    <property type="protein sequence ID" value="CDR38621.1"/>
    <property type="molecule type" value="Genomic_DNA"/>
</dbReference>
<comment type="catalytic activity">
    <reaction evidence="1">
        <text>S-ubiquitinyl-[E2 ubiquitin-conjugating enzyme]-L-cysteine + [acceptor protein]-L-lysine = [E2 ubiquitin-conjugating enzyme]-L-cysteine + N(6)-ubiquitinyl-[acceptor protein]-L-lysine.</text>
        <dbReference type="EC" id="2.3.2.26"/>
    </reaction>
</comment>
<feature type="domain" description="HECT" evidence="7">
    <location>
        <begin position="488"/>
        <end position="826"/>
    </location>
</feature>
<dbReference type="InterPro" id="IPR035983">
    <property type="entry name" value="Hect_E3_ubiquitin_ligase"/>
</dbReference>
<keyword evidence="3" id="KW-0808">Transferase</keyword>
<evidence type="ECO:0000259" key="7">
    <source>
        <dbReference type="PROSITE" id="PS50237"/>
    </source>
</evidence>
<dbReference type="Pfam" id="PF00632">
    <property type="entry name" value="HECT"/>
    <property type="match status" value="1"/>
</dbReference>
<evidence type="ECO:0000256" key="2">
    <source>
        <dbReference type="ARBA" id="ARBA00012485"/>
    </source>
</evidence>
<sequence>MVHHCRCCGTLVKFPSSITKYRCSVCSTTLSLAARTNIPSVEPIVLSVLREKVEKGLKAHNLGVRSHSAFSDLENYISEKFGSVDALNNSFLACNHPNLTVISINYDEVKATFRLISSLSSKRPYLKLLSTVCALLRRPRKLIASTQDVRWLLILFELPTLADCLYHSRHRPLGQKNSPLDTPEVKAFSYEVISRIIGYLASSDRETLALLTSWFSSYTVSRFKAKVELINLYITFHLTRIIYRHHSLPSSDKKAPQSPPVGPTFEEYSESCKLNPASPASHSSQSLSMSSATSRPASTCINLPASMSQGLGSFGDWTRTLSGSGNKNDKIKLKVYQYGNDWHIRTAARLMSVFYTANKGKVSHDTFYNTLSDYLLVKQDFEVWQSAFKNTPRSNEVRIYQDILSFGSISGVMAAKNLQFTFCQFPFLLTLGCKIAMLEYEARRSMEKKAEEAFIKALDQHSVVDLNLKVFVRRTHITNDSLRCIKNHQGDLKKVLKVEFAGEPGIDAGGLKKEWFQLLTRELFSQNAGMFFYNDESHLCWFSPAPLEGNDELYYLVGVILGLAIYNSTILDLKFPVALYKKLMGKKVTFEDYNQLFPSTGKGLSTLLVSKDSIEDMGIYFETTFINLLGEPVVKELIPGGSDVLVTNDNRREYIERWVDYYMNKSVERQFKSFYNGFHNIIGGNALSLFSPREIELVICGNNESKIDTESFKAITKYSGWGKVGPEVMTIEIVQWFWEWFGKLNYDRQAKFLVFVTGSDRIPATGVSTMTFKMTKLTDYSGSGGRLPCAHTCFNELCLYDYSSKRQFWDKMDMAITESEGYFGIR</sequence>